<reference evidence="2" key="1">
    <citation type="submission" date="2020-10" db="EMBL/GenBank/DDBJ databases">
        <title>Chromosome-scale genome assembly of the Allis shad, Alosa alosa.</title>
        <authorList>
            <person name="Margot Z."/>
            <person name="Christophe K."/>
            <person name="Cabau C."/>
            <person name="Louis A."/>
            <person name="Berthelot C."/>
            <person name="Parey E."/>
            <person name="Roest Crollius H."/>
            <person name="Montfort J."/>
            <person name="Robinson-Rechavi M."/>
            <person name="Bucao C."/>
            <person name="Bouchez O."/>
            <person name="Gislard M."/>
            <person name="Lluch J."/>
            <person name="Milhes M."/>
            <person name="Lampietro C."/>
            <person name="Lopez Roques C."/>
            <person name="Donnadieu C."/>
            <person name="Braasch I."/>
            <person name="Desvignes T."/>
            <person name="Postlethwait J."/>
            <person name="Bobe J."/>
            <person name="Guiguen Y."/>
        </authorList>
    </citation>
    <scope>NUCLEOTIDE SEQUENCE</scope>
    <source>
        <strain evidence="2">M-15738</strain>
        <tissue evidence="2">Blood</tissue>
    </source>
</reference>
<name>A0AAV6H1V7_9TELE</name>
<accession>A0AAV6H1V7</accession>
<dbReference type="GO" id="GO:0031966">
    <property type="term" value="C:mitochondrial membrane"/>
    <property type="evidence" value="ECO:0007669"/>
    <property type="project" value="TreeGrafter"/>
</dbReference>
<dbReference type="AlphaFoldDB" id="A0AAV6H1V7"/>
<dbReference type="GO" id="GO:0004366">
    <property type="term" value="F:glycerol-3-phosphate O-acyltransferase activity"/>
    <property type="evidence" value="ECO:0007669"/>
    <property type="project" value="TreeGrafter"/>
</dbReference>
<feature type="domain" description="GPAT/DHAPAT C-terminal" evidence="1">
    <location>
        <begin position="53"/>
        <end position="387"/>
    </location>
</feature>
<keyword evidence="3" id="KW-1185">Reference proteome</keyword>
<proteinExistence type="predicted"/>
<dbReference type="EMBL" id="JADWDJ010000005">
    <property type="protein sequence ID" value="KAG5281320.1"/>
    <property type="molecule type" value="Genomic_DNA"/>
</dbReference>
<dbReference type="GO" id="GO:0006072">
    <property type="term" value="P:glycerol-3-phosphate metabolic process"/>
    <property type="evidence" value="ECO:0007669"/>
    <property type="project" value="TreeGrafter"/>
</dbReference>
<dbReference type="GO" id="GO:0034587">
    <property type="term" value="P:piRNA processing"/>
    <property type="evidence" value="ECO:0007669"/>
    <property type="project" value="TreeGrafter"/>
</dbReference>
<evidence type="ECO:0000313" key="3">
    <source>
        <dbReference type="Proteomes" id="UP000823561"/>
    </source>
</evidence>
<dbReference type="GO" id="GO:0006631">
    <property type="term" value="P:fatty acid metabolic process"/>
    <property type="evidence" value="ECO:0007669"/>
    <property type="project" value="TreeGrafter"/>
</dbReference>
<evidence type="ECO:0000313" key="2">
    <source>
        <dbReference type="EMBL" id="KAG5281320.1"/>
    </source>
</evidence>
<dbReference type="Pfam" id="PF19277">
    <property type="entry name" value="GPAT_C"/>
    <property type="match status" value="1"/>
</dbReference>
<evidence type="ECO:0000259" key="1">
    <source>
        <dbReference type="Pfam" id="PF19277"/>
    </source>
</evidence>
<dbReference type="PANTHER" id="PTHR12563:SF15">
    <property type="entry name" value="GLYCEROL-3-PHOSPHATE ACYLTRANSFERASE 2, MITOCHONDRIAL"/>
    <property type="match status" value="1"/>
</dbReference>
<dbReference type="GO" id="GO:0008654">
    <property type="term" value="P:phospholipid biosynthetic process"/>
    <property type="evidence" value="ECO:0007669"/>
    <property type="project" value="TreeGrafter"/>
</dbReference>
<dbReference type="Proteomes" id="UP000823561">
    <property type="component" value="Chromosome 5"/>
</dbReference>
<gene>
    <name evidence="2" type="ORF">AALO_G00069910</name>
</gene>
<comment type="caution">
    <text evidence="2">The sequence shown here is derived from an EMBL/GenBank/DDBJ whole genome shotgun (WGS) entry which is preliminary data.</text>
</comment>
<dbReference type="GO" id="GO:0019432">
    <property type="term" value="P:triglyceride biosynthetic process"/>
    <property type="evidence" value="ECO:0007669"/>
    <property type="project" value="TreeGrafter"/>
</dbReference>
<sequence>MPAGVGCSERTLKCSERHGGLDEFPAPLRGSLVIRSEVGYGEKSASWLLPSPIMPQLQPEERQRTIALTQHLIHSATSCMAVMATQLISCLMLHKHRKGVRVSVLCREVSWLLEEVLFRRRDVGFAGSLVEVVYCAVTLLAPHLVMATPPPSAEPLLAPGRRPHARHALARHAHTLTHTFITEAVGACAVSAMLSEVACCGDVGEMEFDVALCQDELTDRALQLTHLLPAGYIPPCQSAQSFALDAVDSLVRCGILIMEEVPRDTPVCDIMKRQGTLMWNAADESDYSDSDCEEQEARSYKLSHPTQCPNMLFFLCSLLSVQLRALCWAIQSLHLLPTPLPASHCVIQLHTHVRNLANLDRGHHESSSMDLVKTSVRTLIDLGVLTEESENGHVYLDLSPLFQLTENREKLHKFVSQHLYN</sequence>
<organism evidence="2 3">
    <name type="scientific">Alosa alosa</name>
    <name type="common">allis shad</name>
    <dbReference type="NCBI Taxonomy" id="278164"/>
    <lineage>
        <taxon>Eukaryota</taxon>
        <taxon>Metazoa</taxon>
        <taxon>Chordata</taxon>
        <taxon>Craniata</taxon>
        <taxon>Vertebrata</taxon>
        <taxon>Euteleostomi</taxon>
        <taxon>Actinopterygii</taxon>
        <taxon>Neopterygii</taxon>
        <taxon>Teleostei</taxon>
        <taxon>Clupei</taxon>
        <taxon>Clupeiformes</taxon>
        <taxon>Clupeoidei</taxon>
        <taxon>Clupeidae</taxon>
        <taxon>Alosa</taxon>
    </lineage>
</organism>
<dbReference type="PANTHER" id="PTHR12563">
    <property type="entry name" value="GLYCEROL-3-PHOSPHATE ACYLTRANSFERASE"/>
    <property type="match status" value="1"/>
</dbReference>
<protein>
    <recommendedName>
        <fullName evidence="1">GPAT/DHAPAT C-terminal domain-containing protein</fullName>
    </recommendedName>
</protein>
<dbReference type="InterPro" id="IPR045520">
    <property type="entry name" value="GPAT/DHAPAT_C"/>
</dbReference>
<dbReference type="InterPro" id="IPR022284">
    <property type="entry name" value="GPAT/DHAPAT"/>
</dbReference>